<accession>A0A142VXX0</accession>
<dbReference type="SUPFAM" id="SSF46458">
    <property type="entry name" value="Globin-like"/>
    <property type="match status" value="1"/>
</dbReference>
<dbReference type="GO" id="GO:0019825">
    <property type="term" value="F:oxygen binding"/>
    <property type="evidence" value="ECO:0007669"/>
    <property type="project" value="InterPro"/>
</dbReference>
<dbReference type="GO" id="GO:0020037">
    <property type="term" value="F:heme binding"/>
    <property type="evidence" value="ECO:0007669"/>
    <property type="project" value="InterPro"/>
</dbReference>
<gene>
    <name evidence="1" type="ORF">AOA14_08380</name>
</gene>
<dbReference type="STRING" id="1219058.AOA14_08380"/>
<dbReference type="KEGG" id="ster:AOA14_08380"/>
<evidence type="ECO:0000313" key="2">
    <source>
        <dbReference type="Proteomes" id="UP000076234"/>
    </source>
</evidence>
<reference evidence="2" key="1">
    <citation type="submission" date="2015-11" db="EMBL/GenBank/DDBJ databases">
        <title>Complete genome sequence of a polyethylene glycol-degrading strain Sphingopyxis terrae strain 203-1 (NBRC 15098).</title>
        <authorList>
            <person name="Yoshiyuki O."/>
            <person name="Shouta N."/>
            <person name="Nagata Y."/>
            <person name="Numata M."/>
            <person name="Tsuchikane K."/>
            <person name="Hosoyama A."/>
            <person name="Yamazoe A."/>
            <person name="Tsuda M."/>
            <person name="Fujita N."/>
            <person name="Kawai F."/>
        </authorList>
    </citation>
    <scope>NUCLEOTIDE SEQUENCE [LARGE SCALE GENOMIC DNA]</scope>
    <source>
        <strain evidence="2">203-1</strain>
    </source>
</reference>
<evidence type="ECO:0008006" key="3">
    <source>
        <dbReference type="Google" id="ProtNLM"/>
    </source>
</evidence>
<dbReference type="Proteomes" id="UP000076234">
    <property type="component" value="Chromosome"/>
</dbReference>
<name>A0A142VXX0_9SPHN</name>
<dbReference type="InterPro" id="IPR012292">
    <property type="entry name" value="Globin/Proto"/>
</dbReference>
<organism evidence="1 2">
    <name type="scientific">Sphingopyxis terrae subsp. terrae NBRC 15098</name>
    <dbReference type="NCBI Taxonomy" id="1219058"/>
    <lineage>
        <taxon>Bacteria</taxon>
        <taxon>Pseudomonadati</taxon>
        <taxon>Pseudomonadota</taxon>
        <taxon>Alphaproteobacteria</taxon>
        <taxon>Sphingomonadales</taxon>
        <taxon>Sphingomonadaceae</taxon>
        <taxon>Sphingopyxis</taxon>
    </lineage>
</organism>
<sequence length="150" mass="16311">MTAGDAARMEAALLAIADAGIDIRHALFDRFLNAFPQRRAAFLNLDAASRRMTDETLQAMFGLAQDEGWVWPQIAELVVTHRNYGALTTAEYDAFVDMAVDALAVAAGTAWDADCNAAWRRQAAALKAMIHRALAEWQAALPEAHRQAAG</sequence>
<protein>
    <recommendedName>
        <fullName evidence="3">Globin</fullName>
    </recommendedName>
</protein>
<reference evidence="1 2" key="2">
    <citation type="journal article" date="2016" name="Genome Announc.">
        <title>Complete Genome Sequence of Sphingopyxis terrae Strain 203-1 (NBRC 111660), a Polyethylene Glycol Degrader.</title>
        <authorList>
            <person name="Ohtsubo Y."/>
            <person name="Nonoyama S."/>
            <person name="Nagata Y."/>
            <person name="Numata M."/>
            <person name="Tsuchikane K."/>
            <person name="Hosoyama A."/>
            <person name="Yamazoe A."/>
            <person name="Tsuda M."/>
            <person name="Fujita N."/>
            <person name="Kawai F."/>
        </authorList>
    </citation>
    <scope>NUCLEOTIDE SEQUENCE [LARGE SCALE GENOMIC DNA]</scope>
    <source>
        <strain evidence="1 2">203-1</strain>
    </source>
</reference>
<dbReference type="RefSeq" id="WP_062901454.1">
    <property type="nucleotide sequence ID" value="NZ_CP013342.1"/>
</dbReference>
<dbReference type="EMBL" id="CP013342">
    <property type="protein sequence ID" value="AMU94624.1"/>
    <property type="molecule type" value="Genomic_DNA"/>
</dbReference>
<evidence type="ECO:0000313" key="1">
    <source>
        <dbReference type="EMBL" id="AMU94624.1"/>
    </source>
</evidence>
<dbReference type="Gene3D" id="1.10.490.10">
    <property type="entry name" value="Globins"/>
    <property type="match status" value="1"/>
</dbReference>
<dbReference type="AlphaFoldDB" id="A0A142VXX0"/>
<dbReference type="InterPro" id="IPR009050">
    <property type="entry name" value="Globin-like_sf"/>
</dbReference>
<proteinExistence type="predicted"/>